<gene>
    <name evidence="4" type="ORF">CMV30_18955</name>
</gene>
<evidence type="ECO:0000256" key="1">
    <source>
        <dbReference type="SAM" id="Coils"/>
    </source>
</evidence>
<proteinExistence type="predicted"/>
<reference evidence="4 5" key="1">
    <citation type="submission" date="2017-09" db="EMBL/GenBank/DDBJ databases">
        <title>Complete genome sequence of Verrucomicrobial strain HZ-65, isolated from freshwater.</title>
        <authorList>
            <person name="Choi A."/>
        </authorList>
    </citation>
    <scope>NUCLEOTIDE SEQUENCE [LARGE SCALE GENOMIC DNA]</scope>
    <source>
        <strain evidence="4 5">HZ-65</strain>
    </source>
</reference>
<feature type="chain" id="PRO_5012764450" evidence="2">
    <location>
        <begin position="23"/>
        <end position="193"/>
    </location>
</feature>
<dbReference type="InterPro" id="IPR036779">
    <property type="entry name" value="LysM_dom_sf"/>
</dbReference>
<dbReference type="PANTHER" id="PTHR33734">
    <property type="entry name" value="LYSM DOMAIN-CONTAINING GPI-ANCHORED PROTEIN 2"/>
    <property type="match status" value="1"/>
</dbReference>
<dbReference type="SMART" id="SM00257">
    <property type="entry name" value="LysM"/>
    <property type="match status" value="1"/>
</dbReference>
<evidence type="ECO:0000313" key="5">
    <source>
        <dbReference type="Proteomes" id="UP000217265"/>
    </source>
</evidence>
<evidence type="ECO:0000259" key="3">
    <source>
        <dbReference type="PROSITE" id="PS51782"/>
    </source>
</evidence>
<protein>
    <submittedName>
        <fullName evidence="4">Peptidoglycan-binding protein</fullName>
    </submittedName>
</protein>
<keyword evidence="1" id="KW-0175">Coiled coil</keyword>
<dbReference type="KEGG" id="vbh:CMV30_18955"/>
<accession>A0A290QCR4</accession>
<feature type="coiled-coil region" evidence="1">
    <location>
        <begin position="36"/>
        <end position="63"/>
    </location>
</feature>
<keyword evidence="5" id="KW-1185">Reference proteome</keyword>
<dbReference type="AlphaFoldDB" id="A0A290QCR4"/>
<sequence>MIKTSLFLIAGLFALPATSLLAQSAAVEFANMREDVRLLTQRVGELQLRVEQLERENGDLRTKSAGAAQSYATLAHLNEAVADLNRAIKAGNAATKAETLQVVSVQMEKLAERTNTALASIAKGGGGRGPVAQPTFSDDFPKEGVPHVVQPGDSLSSIARKYGAKSQDIINANKITDASKIQVGQTLFIPGGK</sequence>
<evidence type="ECO:0000313" key="4">
    <source>
        <dbReference type="EMBL" id="ATC66243.1"/>
    </source>
</evidence>
<feature type="domain" description="LysM" evidence="3">
    <location>
        <begin position="145"/>
        <end position="189"/>
    </location>
</feature>
<dbReference type="CDD" id="cd00118">
    <property type="entry name" value="LysM"/>
    <property type="match status" value="1"/>
</dbReference>
<feature type="signal peptide" evidence="2">
    <location>
        <begin position="1"/>
        <end position="22"/>
    </location>
</feature>
<dbReference type="Gene3D" id="3.10.350.10">
    <property type="entry name" value="LysM domain"/>
    <property type="match status" value="1"/>
</dbReference>
<evidence type="ECO:0000256" key="2">
    <source>
        <dbReference type="SAM" id="SignalP"/>
    </source>
</evidence>
<dbReference type="EMBL" id="CP023344">
    <property type="protein sequence ID" value="ATC66243.1"/>
    <property type="molecule type" value="Genomic_DNA"/>
</dbReference>
<dbReference type="PANTHER" id="PTHR33734:SF22">
    <property type="entry name" value="MEMBRANE-BOUND LYTIC MUREIN TRANSGLYCOSYLASE D"/>
    <property type="match status" value="1"/>
</dbReference>
<dbReference type="OrthoDB" id="194367at2"/>
<dbReference type="Proteomes" id="UP000217265">
    <property type="component" value="Chromosome"/>
</dbReference>
<dbReference type="InterPro" id="IPR018392">
    <property type="entry name" value="LysM"/>
</dbReference>
<dbReference type="Pfam" id="PF01476">
    <property type="entry name" value="LysM"/>
    <property type="match status" value="1"/>
</dbReference>
<dbReference type="PROSITE" id="PS51782">
    <property type="entry name" value="LYSM"/>
    <property type="match status" value="1"/>
</dbReference>
<organism evidence="4 5">
    <name type="scientific">Nibricoccus aquaticus</name>
    <dbReference type="NCBI Taxonomy" id="2576891"/>
    <lineage>
        <taxon>Bacteria</taxon>
        <taxon>Pseudomonadati</taxon>
        <taxon>Verrucomicrobiota</taxon>
        <taxon>Opitutia</taxon>
        <taxon>Opitutales</taxon>
        <taxon>Opitutaceae</taxon>
        <taxon>Nibricoccus</taxon>
    </lineage>
</organism>
<dbReference type="SUPFAM" id="SSF54106">
    <property type="entry name" value="LysM domain"/>
    <property type="match status" value="1"/>
</dbReference>
<name>A0A290QCR4_9BACT</name>
<keyword evidence="2" id="KW-0732">Signal</keyword>